<evidence type="ECO:0000256" key="6">
    <source>
        <dbReference type="SAM" id="Phobius"/>
    </source>
</evidence>
<dbReference type="InterPro" id="IPR045069">
    <property type="entry name" value="MATE_euk"/>
</dbReference>
<proteinExistence type="inferred from homology"/>
<dbReference type="KEGG" id="zmk:HG535_0C01740"/>
<keyword evidence="4 6" id="KW-1133">Transmembrane helix</keyword>
<dbReference type="EMBL" id="CP058606">
    <property type="protein sequence ID" value="QLG71825.1"/>
    <property type="molecule type" value="Genomic_DNA"/>
</dbReference>
<name>A0A7H9AZG9_ZYGMR</name>
<feature type="transmembrane region" description="Helical" evidence="6">
    <location>
        <begin position="119"/>
        <end position="144"/>
    </location>
</feature>
<feature type="transmembrane region" description="Helical" evidence="6">
    <location>
        <begin position="442"/>
        <end position="465"/>
    </location>
</feature>
<sequence length="482" mass="53471">MTLSRIDEELSSDETEETQPLLYPEKKWSSVSNELSIVLLNAMPLTVTFLLQGSIPSMPLLFVGRLDALQLGGVAIANVTFTVSVAVFLGLTTSLDTLCPQAFGARQYKLVGLYLQRCVILAFAIAIPMILAWVYSGCILIHFIDNPEIVKIASSYLRLMTFSLPGFIIFECGKRYFQSMNNFTKGQYILFICAPFNAVLGYVMILRFQLGYVGACCSLIFTYNLMGLIMAISIYFCHIDMKRNTPDLDCWHEVSSKVFDGWSTMIELSLPGIIMVESEFFAFEFTSILAARFGTTVLAAQSIASTVESLTFQIPFSVGVAASNRIAFHIGQGNIRNCKTAVGCTLVYIGTVLCLLNFSLLTFGRYVIAKLFTSDPEVISSTVPLISIIAVNQFWDIFNVFGAACLRAQGRQRIGGCFSLIAYYVIGLPLGVYLGFKKHLGARGFWIGIGTGIFFLSITELMCVYRSNWTKILQTAKKMHNY</sequence>
<evidence type="ECO:0000313" key="7">
    <source>
        <dbReference type="EMBL" id="QLG71825.1"/>
    </source>
</evidence>
<reference evidence="7 8" key="1">
    <citation type="submission" date="2020-07" db="EMBL/GenBank/DDBJ databases">
        <title>The yeast mating-type switching endonuclease HO is a domesticated member of an unorthodox homing genetic element family.</title>
        <authorList>
            <person name="Coughlan A.Y."/>
            <person name="Lombardi L."/>
            <person name="Braun-Galleani S."/>
            <person name="Martos A.R."/>
            <person name="Galeote V."/>
            <person name="Bigey F."/>
            <person name="Dequin S."/>
            <person name="Byrne K.P."/>
            <person name="Wolfe K.H."/>
        </authorList>
    </citation>
    <scope>NUCLEOTIDE SEQUENCE [LARGE SCALE GENOMIC DNA]</scope>
    <source>
        <strain evidence="7 8">NRRL Y-6702</strain>
    </source>
</reference>
<dbReference type="GO" id="GO:0015297">
    <property type="term" value="F:antiporter activity"/>
    <property type="evidence" value="ECO:0007669"/>
    <property type="project" value="InterPro"/>
</dbReference>
<dbReference type="GO" id="GO:0016020">
    <property type="term" value="C:membrane"/>
    <property type="evidence" value="ECO:0007669"/>
    <property type="project" value="UniProtKB-SubCell"/>
</dbReference>
<dbReference type="AlphaFoldDB" id="A0A7H9AZG9"/>
<evidence type="ECO:0000256" key="4">
    <source>
        <dbReference type="ARBA" id="ARBA00022989"/>
    </source>
</evidence>
<gene>
    <name evidence="7" type="ORF">HG535_0C01740</name>
</gene>
<comment type="similarity">
    <text evidence="2">Belongs to the multi antimicrobial extrusion (MATE) (TC 2.A.66.1) family.</text>
</comment>
<evidence type="ECO:0000313" key="8">
    <source>
        <dbReference type="Proteomes" id="UP000509704"/>
    </source>
</evidence>
<dbReference type="GO" id="GO:1990961">
    <property type="term" value="P:xenobiotic detoxification by transmembrane export across the plasma membrane"/>
    <property type="evidence" value="ECO:0007669"/>
    <property type="project" value="InterPro"/>
</dbReference>
<dbReference type="Pfam" id="PF01554">
    <property type="entry name" value="MatE"/>
    <property type="match status" value="2"/>
</dbReference>
<dbReference type="Proteomes" id="UP000509704">
    <property type="component" value="Chromosome 3"/>
</dbReference>
<organism evidence="7 8">
    <name type="scientific">Zygotorulaspora mrakii</name>
    <name type="common">Zygosaccharomyces mrakii</name>
    <dbReference type="NCBI Taxonomy" id="42260"/>
    <lineage>
        <taxon>Eukaryota</taxon>
        <taxon>Fungi</taxon>
        <taxon>Dikarya</taxon>
        <taxon>Ascomycota</taxon>
        <taxon>Saccharomycotina</taxon>
        <taxon>Saccharomycetes</taxon>
        <taxon>Saccharomycetales</taxon>
        <taxon>Saccharomycetaceae</taxon>
        <taxon>Zygotorulaspora</taxon>
    </lineage>
</organism>
<feature type="transmembrane region" description="Helical" evidence="6">
    <location>
        <begin position="35"/>
        <end position="55"/>
    </location>
</feature>
<feature type="transmembrane region" description="Helical" evidence="6">
    <location>
        <begin position="188"/>
        <end position="206"/>
    </location>
</feature>
<dbReference type="PANTHER" id="PTHR11206">
    <property type="entry name" value="MULTIDRUG RESISTANCE PROTEIN"/>
    <property type="match status" value="1"/>
</dbReference>
<keyword evidence="8" id="KW-1185">Reference proteome</keyword>
<evidence type="ECO:0000256" key="3">
    <source>
        <dbReference type="ARBA" id="ARBA00022692"/>
    </source>
</evidence>
<evidence type="ECO:0000256" key="5">
    <source>
        <dbReference type="ARBA" id="ARBA00023136"/>
    </source>
</evidence>
<accession>A0A7H9AZG9</accession>
<dbReference type="InterPro" id="IPR002528">
    <property type="entry name" value="MATE_fam"/>
</dbReference>
<dbReference type="OrthoDB" id="2126698at2759"/>
<comment type="subcellular location">
    <subcellularLocation>
        <location evidence="1">Membrane</location>
        <topology evidence="1">Multi-pass membrane protein</topology>
    </subcellularLocation>
</comment>
<feature type="transmembrane region" description="Helical" evidence="6">
    <location>
        <begin position="383"/>
        <end position="406"/>
    </location>
</feature>
<protein>
    <recommendedName>
        <fullName evidence="9">MATE efflux family protein</fullName>
    </recommendedName>
</protein>
<evidence type="ECO:0000256" key="2">
    <source>
        <dbReference type="ARBA" id="ARBA00010199"/>
    </source>
</evidence>
<evidence type="ECO:0000256" key="1">
    <source>
        <dbReference type="ARBA" id="ARBA00004141"/>
    </source>
</evidence>
<keyword evidence="3 6" id="KW-0812">Transmembrane</keyword>
<keyword evidence="5 6" id="KW-0472">Membrane</keyword>
<feature type="transmembrane region" description="Helical" evidence="6">
    <location>
        <begin position="341"/>
        <end position="363"/>
    </location>
</feature>
<evidence type="ECO:0008006" key="9">
    <source>
        <dbReference type="Google" id="ProtNLM"/>
    </source>
</evidence>
<feature type="transmembrane region" description="Helical" evidence="6">
    <location>
        <begin position="75"/>
        <end position="98"/>
    </location>
</feature>
<dbReference type="CDD" id="cd13132">
    <property type="entry name" value="MATE_eukaryotic"/>
    <property type="match status" value="1"/>
</dbReference>
<feature type="transmembrane region" description="Helical" evidence="6">
    <location>
        <begin position="418"/>
        <end position="436"/>
    </location>
</feature>
<dbReference type="GO" id="GO:0042910">
    <property type="term" value="F:xenobiotic transmembrane transporter activity"/>
    <property type="evidence" value="ECO:0007669"/>
    <property type="project" value="InterPro"/>
</dbReference>
<feature type="transmembrane region" description="Helical" evidence="6">
    <location>
        <begin position="212"/>
        <end position="236"/>
    </location>
</feature>
<dbReference type="NCBIfam" id="TIGR00797">
    <property type="entry name" value="matE"/>
    <property type="match status" value="1"/>
</dbReference>
<dbReference type="GeneID" id="59235521"/>
<dbReference type="RefSeq" id="XP_037143553.1">
    <property type="nucleotide sequence ID" value="XM_037287658.1"/>
</dbReference>